<proteinExistence type="predicted"/>
<dbReference type="EMBL" id="JBBXMP010000026">
    <property type="protein sequence ID" value="KAL0067309.1"/>
    <property type="molecule type" value="Genomic_DNA"/>
</dbReference>
<keyword evidence="2" id="KW-1185">Reference proteome</keyword>
<evidence type="ECO:0008006" key="3">
    <source>
        <dbReference type="Google" id="ProtNLM"/>
    </source>
</evidence>
<organism evidence="1 2">
    <name type="scientific">Marasmius tenuissimus</name>
    <dbReference type="NCBI Taxonomy" id="585030"/>
    <lineage>
        <taxon>Eukaryota</taxon>
        <taxon>Fungi</taxon>
        <taxon>Dikarya</taxon>
        <taxon>Basidiomycota</taxon>
        <taxon>Agaricomycotina</taxon>
        <taxon>Agaricomycetes</taxon>
        <taxon>Agaricomycetidae</taxon>
        <taxon>Agaricales</taxon>
        <taxon>Marasmiineae</taxon>
        <taxon>Marasmiaceae</taxon>
        <taxon>Marasmius</taxon>
    </lineage>
</organism>
<dbReference type="Proteomes" id="UP001437256">
    <property type="component" value="Unassembled WGS sequence"/>
</dbReference>
<gene>
    <name evidence="1" type="ORF">AAF712_005535</name>
</gene>
<reference evidence="1 2" key="1">
    <citation type="submission" date="2024-05" db="EMBL/GenBank/DDBJ databases">
        <title>A draft genome resource for the thread blight pathogen Marasmius tenuissimus strain MS-2.</title>
        <authorList>
            <person name="Yulfo-Soto G.E."/>
            <person name="Baruah I.K."/>
            <person name="Amoako-Attah I."/>
            <person name="Bukari Y."/>
            <person name="Meinhardt L.W."/>
            <person name="Bailey B.A."/>
            <person name="Cohen S.P."/>
        </authorList>
    </citation>
    <scope>NUCLEOTIDE SEQUENCE [LARGE SCALE GENOMIC DNA]</scope>
    <source>
        <strain evidence="1 2">MS-2</strain>
    </source>
</reference>
<accession>A0ABR3A1R1</accession>
<evidence type="ECO:0000313" key="2">
    <source>
        <dbReference type="Proteomes" id="UP001437256"/>
    </source>
</evidence>
<sequence length="210" mass="24359">MKIPNEIGSLRKLQQLGLGGKLNLRVTNRIYKAHGSTYYNINLTSSAAMSQYQFPVVTEEVLPLSLPWERDFEDGTSFTDWIRDFPLTYFELCRYGSVVQTRDYDDTVDFFEIPGQDYMPNCYLHTTHLTETPNHITHGPMNPFSFFGYFDNIYVELNKLYSTSTDLPICERRPFVKFQQAHDEMVTDGAYQGVTDIVDYIRTVGSILWL</sequence>
<evidence type="ECO:0000313" key="1">
    <source>
        <dbReference type="EMBL" id="KAL0067309.1"/>
    </source>
</evidence>
<protein>
    <recommendedName>
        <fullName evidence="3">Capsid protein</fullName>
    </recommendedName>
</protein>
<name>A0ABR3A1R1_9AGAR</name>
<comment type="caution">
    <text evidence="1">The sequence shown here is derived from an EMBL/GenBank/DDBJ whole genome shotgun (WGS) entry which is preliminary data.</text>
</comment>